<keyword evidence="3" id="KW-0597">Phosphoprotein</keyword>
<feature type="non-terminal residue" evidence="5">
    <location>
        <position position="1594"/>
    </location>
</feature>
<dbReference type="FunFam" id="2.30.38.10:FF:000001">
    <property type="entry name" value="Non-ribosomal peptide synthetase PvdI"/>
    <property type="match status" value="1"/>
</dbReference>
<dbReference type="PROSITE" id="PS00012">
    <property type="entry name" value="PHOSPHOPANTETHEINE"/>
    <property type="match status" value="1"/>
</dbReference>
<dbReference type="GO" id="GO:0005829">
    <property type="term" value="C:cytosol"/>
    <property type="evidence" value="ECO:0007669"/>
    <property type="project" value="TreeGrafter"/>
</dbReference>
<dbReference type="InterPro" id="IPR009081">
    <property type="entry name" value="PP-bd_ACP"/>
</dbReference>
<dbReference type="Gene3D" id="2.30.38.10">
    <property type="entry name" value="Luciferase, Domain 3"/>
    <property type="match status" value="1"/>
</dbReference>
<dbReference type="Pfam" id="PF13193">
    <property type="entry name" value="AMP-binding_C"/>
    <property type="match status" value="1"/>
</dbReference>
<dbReference type="NCBIfam" id="TIGR01733">
    <property type="entry name" value="AA-adenyl-dom"/>
    <property type="match status" value="1"/>
</dbReference>
<dbReference type="Proteomes" id="UP000309128">
    <property type="component" value="Unassembled WGS sequence"/>
</dbReference>
<dbReference type="GO" id="GO:0044550">
    <property type="term" value="P:secondary metabolite biosynthetic process"/>
    <property type="evidence" value="ECO:0007669"/>
    <property type="project" value="TreeGrafter"/>
</dbReference>
<dbReference type="Gene3D" id="3.30.559.30">
    <property type="entry name" value="Nonribosomal peptide synthetase, condensation domain"/>
    <property type="match status" value="2"/>
</dbReference>
<organism evidence="5 6">
    <name type="scientific">Nonomuraea turkmeniaca</name>
    <dbReference type="NCBI Taxonomy" id="103838"/>
    <lineage>
        <taxon>Bacteria</taxon>
        <taxon>Bacillati</taxon>
        <taxon>Actinomycetota</taxon>
        <taxon>Actinomycetes</taxon>
        <taxon>Streptosporangiales</taxon>
        <taxon>Streptosporangiaceae</taxon>
        <taxon>Nonomuraea</taxon>
    </lineage>
</organism>
<dbReference type="Pfam" id="PF00668">
    <property type="entry name" value="Condensation"/>
    <property type="match status" value="2"/>
</dbReference>
<dbReference type="PROSITE" id="PS50075">
    <property type="entry name" value="CARRIER"/>
    <property type="match status" value="1"/>
</dbReference>
<evidence type="ECO:0000256" key="3">
    <source>
        <dbReference type="ARBA" id="ARBA00022553"/>
    </source>
</evidence>
<accession>A0A5S4G390</accession>
<comment type="caution">
    <text evidence="5">The sequence shown here is derived from an EMBL/GenBank/DDBJ whole genome shotgun (WGS) entry which is preliminary data.</text>
</comment>
<evidence type="ECO:0000313" key="6">
    <source>
        <dbReference type="Proteomes" id="UP000309128"/>
    </source>
</evidence>
<dbReference type="SUPFAM" id="SSF56801">
    <property type="entry name" value="Acetyl-CoA synthetase-like"/>
    <property type="match status" value="1"/>
</dbReference>
<dbReference type="EMBL" id="VCKY01000057">
    <property type="protein sequence ID" value="TMR20490.1"/>
    <property type="molecule type" value="Genomic_DNA"/>
</dbReference>
<feature type="domain" description="Carrier" evidence="4">
    <location>
        <begin position="1015"/>
        <end position="1090"/>
    </location>
</feature>
<dbReference type="OrthoDB" id="3671989at2"/>
<keyword evidence="2" id="KW-0596">Phosphopantetheine</keyword>
<dbReference type="Gene3D" id="3.30.300.30">
    <property type="match status" value="1"/>
</dbReference>
<dbReference type="CDD" id="cd05930">
    <property type="entry name" value="A_NRPS"/>
    <property type="match status" value="1"/>
</dbReference>
<dbReference type="InterPro" id="IPR020845">
    <property type="entry name" value="AMP-binding_CS"/>
</dbReference>
<dbReference type="Gene3D" id="3.30.559.10">
    <property type="entry name" value="Chloramphenicol acetyltransferase-like domain"/>
    <property type="match status" value="2"/>
</dbReference>
<dbReference type="PROSITE" id="PS00455">
    <property type="entry name" value="AMP_BINDING"/>
    <property type="match status" value="1"/>
</dbReference>
<dbReference type="GO" id="GO:0031177">
    <property type="term" value="F:phosphopantetheine binding"/>
    <property type="evidence" value="ECO:0007669"/>
    <property type="project" value="InterPro"/>
</dbReference>
<dbReference type="GO" id="GO:0043041">
    <property type="term" value="P:amino acid activation for nonribosomal peptide biosynthetic process"/>
    <property type="evidence" value="ECO:0007669"/>
    <property type="project" value="TreeGrafter"/>
</dbReference>
<dbReference type="FunFam" id="1.10.1200.10:FF:000016">
    <property type="entry name" value="Non-ribosomal peptide synthase"/>
    <property type="match status" value="1"/>
</dbReference>
<dbReference type="InterPro" id="IPR010071">
    <property type="entry name" value="AA_adenyl_dom"/>
</dbReference>
<dbReference type="Pfam" id="PF00501">
    <property type="entry name" value="AMP-binding"/>
    <property type="match status" value="1"/>
</dbReference>
<dbReference type="GO" id="GO:0008610">
    <property type="term" value="P:lipid biosynthetic process"/>
    <property type="evidence" value="ECO:0007669"/>
    <property type="project" value="UniProtKB-ARBA"/>
</dbReference>
<dbReference type="InterPro" id="IPR000873">
    <property type="entry name" value="AMP-dep_synth/lig_dom"/>
</dbReference>
<evidence type="ECO:0000256" key="1">
    <source>
        <dbReference type="ARBA" id="ARBA00001957"/>
    </source>
</evidence>
<name>A0A5S4G390_9ACTN</name>
<protein>
    <submittedName>
        <fullName evidence="5">Amino acid adenylation domain-containing protein</fullName>
    </submittedName>
</protein>
<dbReference type="FunFam" id="3.30.559.10:FF:000012">
    <property type="entry name" value="Non-ribosomal peptide synthetase"/>
    <property type="match status" value="1"/>
</dbReference>
<dbReference type="InterPro" id="IPR036736">
    <property type="entry name" value="ACP-like_sf"/>
</dbReference>
<dbReference type="Gene3D" id="3.40.50.980">
    <property type="match status" value="2"/>
</dbReference>
<dbReference type="GO" id="GO:0072330">
    <property type="term" value="P:monocarboxylic acid biosynthetic process"/>
    <property type="evidence" value="ECO:0007669"/>
    <property type="project" value="UniProtKB-ARBA"/>
</dbReference>
<dbReference type="InterPro" id="IPR001242">
    <property type="entry name" value="Condensation_dom"/>
</dbReference>
<dbReference type="SUPFAM" id="SSF47336">
    <property type="entry name" value="ACP-like"/>
    <property type="match status" value="1"/>
</dbReference>
<dbReference type="Pfam" id="PF00550">
    <property type="entry name" value="PP-binding"/>
    <property type="match status" value="1"/>
</dbReference>
<keyword evidence="6" id="KW-1185">Reference proteome</keyword>
<dbReference type="InterPro" id="IPR025110">
    <property type="entry name" value="AMP-bd_C"/>
</dbReference>
<dbReference type="InterPro" id="IPR023213">
    <property type="entry name" value="CAT-like_dom_sf"/>
</dbReference>
<dbReference type="SUPFAM" id="SSF52777">
    <property type="entry name" value="CoA-dependent acyltransferases"/>
    <property type="match status" value="4"/>
</dbReference>
<sequence>MTWSIGPKRGRIKQARPATLLRGVRCQRSTLMIPLSFAQRRLWFMAQLEESSLTYSGVIALKLRGPLDVAALEAAFRDVLTRHEALRTVFPAVNGEPYQQILDPEELDWELAVRQAGPEEVADAVMQARQHAFDLSTDVPIRAWLFQIAADEHVLILVLHHIASDAWSHRPLGRDLSMAYAARTRGAAPVWEPLPVQYADYALWQRELLGEESDPESLLSVQVDYWRQKLAGIPEELALPVDRSRPVEASRRGHRVPVRVPAEVHERLVGLARAEGVTPFMVLQAALAVLLSRLGAGVDIPMGAPVAGRTDEALDDLVGFFVNTLVIRTDLSGDPEFRQVLARVRQTSLEALSRQDVPFERLVEELAPERSMARHPLFQVMLTVQNIEQTTLELPGVQVEVDTTSTDVSGASVARYDLHLTIGEAFDDQGRPAGLHGWMSGAVDLFDAGSVEAMAERWVRVLEQVTAAADVRLHAVEVVDAHERELVVSRWNDTAAVVGAGVVESFERQVVVTPDAVAVVAGGVEVSYAELDAAANRLAGYLRGAGVGAESVVGLCLPSGVQMITAILGVWKAGAAYLPIDGRLPGERIAFMLADSGALLVLADRDMAGLFAGDAGGVLAGSSVGVRVVVLDEQLAADYPGTSLDAVVDPAGVAYVIYTSGSTGTPKGVAVTHGSLANYVGSVSGRLGWSGAGTRYGLLQPQVTDLGNTVVFISLATGGVLHVLDPEAVTDPEAVAGYLAEHRIDHVKAVPSHLAALTAAAGVERILPVRSLVLGGEAAPAAWVADLVVAAGDRRVFNHYGPTEATIGIATTELSADTLAGGVVPVGTPIANTRLYVLDEALNPVPAGVVGELYAAGASLARGYVGRPGLTGERFVACPFGGSGERMYRTGDLAKWTADGQVVFAGRADEQVKIRGFRVEPGEVEAALLAHPEVAQAVVVAREDVPGDKRLVGYVVSANGGIDSGAIRDYLAGQVPDYMVPSAVVTLPELPLTANGKLDRKALPAPEQGAGVSRGPASETETVLCEVFAQVLGLDSVGVEDSFFDLGGHSLLAIRLLSRIRARLGAEVKIRMLFESPTVAGLAARLAGPEQEQVRLALRAVGRPERVPLSFAQRRLWFLGQLEGPSPTYNIPLAVRLTGELDVAVLGEALRDVIGRHESLRTVFPAVEGEPYQRILGPRELDWQLQVCQVRADELAEAVKEASRYAFDLSVEVPVRAWLFESVGSDERVLVVVIHHIATDGWSHAPFGRDVSAAYAARVRGAAPVWEPLGVQYADYALWQRELLGEESDSGSLLSAQVEYWRQALAGAPEELALPMDRPRPAVASHRGHRVPLRVPGEVHERLAELARVEGATPFMVLQAALAVTLSRLGAGTDVPIGAVVAGRTDEALNDLVGFFVNSLVIRTDLSGDPGFRQVLARVREASLGALANQDVPFERLVEELAPERSMARHPLFQVSLNVQNTEHGVLELPGVHTEPLDGVADVVRFDLEVHLRETFDEQGRPVGMHGSMNMSLDLFDVSSIEVMARRFERVLEGVTGDPDVALHAVDVLEPQERELVVRGWNEPFLGGVDGTVVGLFEERVAVAPGAVAVVCEG</sequence>
<dbReference type="GO" id="GO:0003824">
    <property type="term" value="F:catalytic activity"/>
    <property type="evidence" value="ECO:0007669"/>
    <property type="project" value="InterPro"/>
</dbReference>
<proteinExistence type="predicted"/>
<dbReference type="Gene3D" id="1.10.1200.10">
    <property type="entry name" value="ACP-like"/>
    <property type="match status" value="1"/>
</dbReference>
<evidence type="ECO:0000256" key="2">
    <source>
        <dbReference type="ARBA" id="ARBA00022450"/>
    </source>
</evidence>
<evidence type="ECO:0000259" key="4">
    <source>
        <dbReference type="PROSITE" id="PS50075"/>
    </source>
</evidence>
<dbReference type="FunFam" id="3.30.300.30:FF:000010">
    <property type="entry name" value="Enterobactin synthetase component F"/>
    <property type="match status" value="1"/>
</dbReference>
<dbReference type="SMART" id="SM00823">
    <property type="entry name" value="PKS_PP"/>
    <property type="match status" value="1"/>
</dbReference>
<evidence type="ECO:0000313" key="5">
    <source>
        <dbReference type="EMBL" id="TMR20490.1"/>
    </source>
</evidence>
<gene>
    <name evidence="5" type="ORF">ETD86_18660</name>
</gene>
<dbReference type="CDD" id="cd19540">
    <property type="entry name" value="LCL_NRPS-like"/>
    <property type="match status" value="2"/>
</dbReference>
<dbReference type="PANTHER" id="PTHR45527:SF1">
    <property type="entry name" value="FATTY ACID SYNTHASE"/>
    <property type="match status" value="1"/>
</dbReference>
<dbReference type="InterPro" id="IPR020806">
    <property type="entry name" value="PKS_PP-bd"/>
</dbReference>
<dbReference type="InterPro" id="IPR045851">
    <property type="entry name" value="AMP-bd_C_sf"/>
</dbReference>
<dbReference type="InterPro" id="IPR006162">
    <property type="entry name" value="Ppantetheine_attach_site"/>
</dbReference>
<dbReference type="PANTHER" id="PTHR45527">
    <property type="entry name" value="NONRIBOSOMAL PEPTIDE SYNTHETASE"/>
    <property type="match status" value="1"/>
</dbReference>
<dbReference type="FunFam" id="3.40.50.980:FF:000001">
    <property type="entry name" value="Non-ribosomal peptide synthetase"/>
    <property type="match status" value="1"/>
</dbReference>
<reference evidence="5 6" key="1">
    <citation type="submission" date="2019-05" db="EMBL/GenBank/DDBJ databases">
        <title>Draft genome sequence of Nonomuraea turkmeniaca DSM 43926.</title>
        <authorList>
            <person name="Saricaoglu S."/>
            <person name="Isik K."/>
        </authorList>
    </citation>
    <scope>NUCLEOTIDE SEQUENCE [LARGE SCALE GENOMIC DNA]</scope>
    <source>
        <strain evidence="5 6">DSM 43926</strain>
    </source>
</reference>
<comment type="cofactor">
    <cofactor evidence="1">
        <name>pantetheine 4'-phosphate</name>
        <dbReference type="ChEBI" id="CHEBI:47942"/>
    </cofactor>
</comment>